<evidence type="ECO:0000256" key="4">
    <source>
        <dbReference type="ARBA" id="ARBA00034662"/>
    </source>
</evidence>
<evidence type="ECO:0000256" key="5">
    <source>
        <dbReference type="ARBA" id="ARBA00034744"/>
    </source>
</evidence>
<dbReference type="Pfam" id="PF03289">
    <property type="entry name" value="Pox_I1"/>
    <property type="match status" value="1"/>
</dbReference>
<comment type="similarity">
    <text evidence="5 8">Belongs to the orthopoxvirus OPG077 family.</text>
</comment>
<dbReference type="GO" id="GO:0044423">
    <property type="term" value="C:virion component"/>
    <property type="evidence" value="ECO:0007669"/>
    <property type="project" value="UniProtKB-KW"/>
</dbReference>
<protein>
    <recommendedName>
        <fullName evidence="6 8">Telomere-binding protein OPG077</fullName>
    </recommendedName>
    <alternativeName>
        <fullName evidence="7 8">Telomere-binding protein I1</fullName>
    </alternativeName>
</protein>
<dbReference type="PIRSF" id="PIRSF015625">
    <property type="entry name" value="VAC_I1L"/>
    <property type="match status" value="1"/>
</dbReference>
<evidence type="ECO:0000256" key="7">
    <source>
        <dbReference type="ARBA" id="ARBA00034906"/>
    </source>
</evidence>
<keyword evidence="3 8" id="KW-0238">DNA-binding</keyword>
<accession>A0A075ILQ7</accession>
<evidence type="ECO:0000313" key="10">
    <source>
        <dbReference type="Proteomes" id="UP000164837"/>
    </source>
</evidence>
<evidence type="ECO:0000256" key="6">
    <source>
        <dbReference type="ARBA" id="ARBA00034833"/>
    </source>
</evidence>
<organism evidence="9 10">
    <name type="scientific">Ectromelia virus Naval</name>
    <dbReference type="NCBI Taxonomy" id="1651168"/>
    <lineage>
        <taxon>Viruses</taxon>
        <taxon>Varidnaviria</taxon>
        <taxon>Bamfordvirae</taxon>
        <taxon>Nucleocytoviricota</taxon>
        <taxon>Pokkesviricetes</taxon>
        <taxon>Chitovirales</taxon>
        <taxon>Poxviridae</taxon>
        <taxon>Chordopoxvirinae</taxon>
        <taxon>Orthopoxvirus</taxon>
        <taxon>Orthopoxvirus ectromelia</taxon>
        <taxon>Ectromelia virus</taxon>
    </lineage>
</organism>
<evidence type="ECO:0000313" key="9">
    <source>
        <dbReference type="EMBL" id="AIF30138.1"/>
    </source>
</evidence>
<comment type="function">
    <text evidence="4 8">DNA-binding protein which binds to the hairpin form of the viral telomeric sequence. Required for the production of mature virions (MV).</text>
</comment>
<evidence type="ECO:0000256" key="2">
    <source>
        <dbReference type="ARBA" id="ARBA00022844"/>
    </source>
</evidence>
<reference evidence="9 10" key="1">
    <citation type="journal article" date="2014" name="Virology">
        <title>The genome sequence of ectromelia virus Naval and Cornell isolates from outbreaks in North America.</title>
        <authorList>
            <person name="Mavian C."/>
            <person name="Lopez-Bueno A."/>
            <person name="Bryant N.A."/>
            <person name="Seeger K."/>
            <person name="Quail M.A."/>
            <person name="Harris D."/>
            <person name="Barrell B."/>
            <person name="Alcami A."/>
        </authorList>
    </citation>
    <scope>NUCLEOTIDE SEQUENCE [LARGE SCALE GENOMIC DNA]</scope>
    <source>
        <strain evidence="9">NAVAL</strain>
    </source>
</reference>
<evidence type="ECO:0000256" key="8">
    <source>
        <dbReference type="PIRNR" id="PIRNR015625"/>
    </source>
</evidence>
<dbReference type="InterPro" id="IPR004969">
    <property type="entry name" value="Poxvirus_I1"/>
</dbReference>
<sequence length="312" mass="35918">MAEFDDQLIFNSISARALKAYFTAKINEMVDELVTRKCPQKKKSQAKKPEVRIPVDLVKSSFVKKFGLCNYGGILISLINSLVENNFFTKDGKLDDTGKKELVLTDVEKRILNTIDKSSPLYIDISDVKVLAARLKRSATQFTFNGHTYHLENDKIEDLINQLVKDESIQLDEKSSIKDSMYVIPDELIDVLKTRLFRSPQVKDNIISRTRLYDYFTRVTKRDESSIYVILKDPRIASILSLETVKMGAFMYTKHSMLTNAISSRVDRYSKKFQESFYEDITEFVKENERVNVSRVVEYLTVPNITISSNAE</sequence>
<evidence type="ECO:0000256" key="3">
    <source>
        <dbReference type="ARBA" id="ARBA00023125"/>
    </source>
</evidence>
<name>A0A075ILQ7_9POXV</name>
<proteinExistence type="inferred from homology"/>
<keyword evidence="2 8" id="KW-0946">Virion</keyword>
<dbReference type="EMBL" id="KJ563295">
    <property type="protein sequence ID" value="AIF30138.1"/>
    <property type="molecule type" value="Genomic_DNA"/>
</dbReference>
<evidence type="ECO:0000256" key="1">
    <source>
        <dbReference type="ARBA" id="ARBA00004328"/>
    </source>
</evidence>
<comment type="subcellular location">
    <subcellularLocation>
        <location evidence="1 8">Virion</location>
    </subcellularLocation>
</comment>
<dbReference type="Proteomes" id="UP000164837">
    <property type="component" value="Genome"/>
</dbReference>
<dbReference type="GO" id="GO:0003677">
    <property type="term" value="F:DNA binding"/>
    <property type="evidence" value="ECO:0007669"/>
    <property type="project" value="UniProtKB-UniRule"/>
</dbReference>